<reference evidence="3" key="5">
    <citation type="submission" date="2018-04" db="UniProtKB">
        <authorList>
            <consortium name="EnsemblFungi"/>
        </authorList>
    </citation>
    <scope>IDENTIFICATION</scope>
    <source>
        <strain evidence="3">R3-111a-1</strain>
    </source>
</reference>
<gene>
    <name evidence="3" type="primary">20348157</name>
    <name evidence="2" type="ORF">GGTG_07699</name>
</gene>
<dbReference type="RefSeq" id="XP_009223788.1">
    <property type="nucleotide sequence ID" value="XM_009225524.1"/>
</dbReference>
<evidence type="ECO:0000313" key="4">
    <source>
        <dbReference type="Proteomes" id="UP000006039"/>
    </source>
</evidence>
<sequence length="148" mass="15935">MPNIRPFPKVAGRSDGDAAIEQRNPRKNNGGNRPPGGPGRLDKITIVLDTTLPWAQLVNQQQQPPPAKRSVDAEVERREPNRGRPGKPNNNQQPGGPGKVDTITNPQKRSDAPSDAEIADMLEAAAAGYLDERQAQVVRRAVVAAILA</sequence>
<proteinExistence type="predicted"/>
<reference evidence="2" key="2">
    <citation type="submission" date="2010-07" db="EMBL/GenBank/DDBJ databases">
        <authorList>
            <consortium name="The Broad Institute Genome Sequencing Platform"/>
            <consortium name="Broad Institute Genome Sequencing Center for Infectious Disease"/>
            <person name="Ma L.-J."/>
            <person name="Dead R."/>
            <person name="Young S."/>
            <person name="Zeng Q."/>
            <person name="Koehrsen M."/>
            <person name="Alvarado L."/>
            <person name="Berlin A."/>
            <person name="Chapman S.B."/>
            <person name="Chen Z."/>
            <person name="Freedman E."/>
            <person name="Gellesch M."/>
            <person name="Goldberg J."/>
            <person name="Griggs A."/>
            <person name="Gujja S."/>
            <person name="Heilman E.R."/>
            <person name="Heiman D."/>
            <person name="Hepburn T."/>
            <person name="Howarth C."/>
            <person name="Jen D."/>
            <person name="Larson L."/>
            <person name="Mehta T."/>
            <person name="Neiman D."/>
            <person name="Pearson M."/>
            <person name="Roberts A."/>
            <person name="Saif S."/>
            <person name="Shea T."/>
            <person name="Shenoy N."/>
            <person name="Sisk P."/>
            <person name="Stolte C."/>
            <person name="Sykes S."/>
            <person name="Walk T."/>
            <person name="White J."/>
            <person name="Yandava C."/>
            <person name="Haas B."/>
            <person name="Nusbaum C."/>
            <person name="Birren B."/>
        </authorList>
    </citation>
    <scope>NUCLEOTIDE SEQUENCE</scope>
    <source>
        <strain evidence="2">R3-111a-1</strain>
    </source>
</reference>
<dbReference type="OrthoDB" id="10672972at2759"/>
<feature type="region of interest" description="Disordered" evidence="1">
    <location>
        <begin position="1"/>
        <end position="43"/>
    </location>
</feature>
<dbReference type="GeneID" id="20348157"/>
<dbReference type="EMBL" id="GL385398">
    <property type="protein sequence ID" value="EJT73844.1"/>
    <property type="molecule type" value="Genomic_DNA"/>
</dbReference>
<reference evidence="2" key="3">
    <citation type="submission" date="2010-09" db="EMBL/GenBank/DDBJ databases">
        <title>Annotation of Gaeumannomyces graminis var. tritici R3-111a-1.</title>
        <authorList>
            <consortium name="The Broad Institute Genome Sequencing Platform"/>
            <person name="Ma L.-J."/>
            <person name="Dead R."/>
            <person name="Young S.K."/>
            <person name="Zeng Q."/>
            <person name="Gargeya S."/>
            <person name="Fitzgerald M."/>
            <person name="Haas B."/>
            <person name="Abouelleil A."/>
            <person name="Alvarado L."/>
            <person name="Arachchi H.M."/>
            <person name="Berlin A."/>
            <person name="Brown A."/>
            <person name="Chapman S.B."/>
            <person name="Chen Z."/>
            <person name="Dunbar C."/>
            <person name="Freedman E."/>
            <person name="Gearin G."/>
            <person name="Gellesch M."/>
            <person name="Goldberg J."/>
            <person name="Griggs A."/>
            <person name="Gujja S."/>
            <person name="Heiman D."/>
            <person name="Howarth C."/>
            <person name="Larson L."/>
            <person name="Lui A."/>
            <person name="MacDonald P.J.P."/>
            <person name="Mehta T."/>
            <person name="Montmayeur A."/>
            <person name="Murphy C."/>
            <person name="Neiman D."/>
            <person name="Pearson M."/>
            <person name="Priest M."/>
            <person name="Roberts A."/>
            <person name="Saif S."/>
            <person name="Shea T."/>
            <person name="Shenoy N."/>
            <person name="Sisk P."/>
            <person name="Stolte C."/>
            <person name="Sykes S."/>
            <person name="Yandava C."/>
            <person name="Wortman J."/>
            <person name="Nusbaum C."/>
            <person name="Birren B."/>
        </authorList>
    </citation>
    <scope>NUCLEOTIDE SEQUENCE</scope>
    <source>
        <strain evidence="2">R3-111a-1</strain>
    </source>
</reference>
<protein>
    <submittedName>
        <fullName evidence="2 3">Uncharacterized protein</fullName>
    </submittedName>
</protein>
<dbReference type="HOGENOM" id="CLU_1758917_0_0_1"/>
<dbReference type="VEuPathDB" id="FungiDB:GGTG_07699"/>
<dbReference type="AlphaFoldDB" id="J3P2F2"/>
<dbReference type="Proteomes" id="UP000006039">
    <property type="component" value="Unassembled WGS sequence"/>
</dbReference>
<evidence type="ECO:0000313" key="3">
    <source>
        <dbReference type="EnsemblFungi" id="EJT73844"/>
    </source>
</evidence>
<keyword evidence="4" id="KW-1185">Reference proteome</keyword>
<evidence type="ECO:0000256" key="1">
    <source>
        <dbReference type="SAM" id="MobiDB-lite"/>
    </source>
</evidence>
<evidence type="ECO:0000313" key="2">
    <source>
        <dbReference type="EMBL" id="EJT73844.1"/>
    </source>
</evidence>
<dbReference type="eggNOG" id="ENOG502RNC6">
    <property type="taxonomic scope" value="Eukaryota"/>
</dbReference>
<accession>J3P2F2</accession>
<dbReference type="EnsemblFungi" id="EJT73844">
    <property type="protein sequence ID" value="EJT73844"/>
    <property type="gene ID" value="GGTG_07699"/>
</dbReference>
<organism evidence="2">
    <name type="scientific">Gaeumannomyces tritici (strain R3-111a-1)</name>
    <name type="common">Wheat and barley take-all root rot fungus</name>
    <name type="synonym">Gaeumannomyces graminis var. tritici</name>
    <dbReference type="NCBI Taxonomy" id="644352"/>
    <lineage>
        <taxon>Eukaryota</taxon>
        <taxon>Fungi</taxon>
        <taxon>Dikarya</taxon>
        <taxon>Ascomycota</taxon>
        <taxon>Pezizomycotina</taxon>
        <taxon>Sordariomycetes</taxon>
        <taxon>Sordariomycetidae</taxon>
        <taxon>Magnaporthales</taxon>
        <taxon>Magnaporthaceae</taxon>
        <taxon>Gaeumannomyces</taxon>
    </lineage>
</organism>
<feature type="compositionally biased region" description="Basic and acidic residues" evidence="1">
    <location>
        <begin position="69"/>
        <end position="82"/>
    </location>
</feature>
<reference evidence="4" key="1">
    <citation type="submission" date="2010-07" db="EMBL/GenBank/DDBJ databases">
        <title>The genome sequence of Gaeumannomyces graminis var. tritici strain R3-111a-1.</title>
        <authorList>
            <consortium name="The Broad Institute Genome Sequencing Platform"/>
            <person name="Ma L.-J."/>
            <person name="Dead R."/>
            <person name="Young S."/>
            <person name="Zeng Q."/>
            <person name="Koehrsen M."/>
            <person name="Alvarado L."/>
            <person name="Berlin A."/>
            <person name="Chapman S.B."/>
            <person name="Chen Z."/>
            <person name="Freedman E."/>
            <person name="Gellesch M."/>
            <person name="Goldberg J."/>
            <person name="Griggs A."/>
            <person name="Gujja S."/>
            <person name="Heilman E.R."/>
            <person name="Heiman D."/>
            <person name="Hepburn T."/>
            <person name="Howarth C."/>
            <person name="Jen D."/>
            <person name="Larson L."/>
            <person name="Mehta T."/>
            <person name="Neiman D."/>
            <person name="Pearson M."/>
            <person name="Roberts A."/>
            <person name="Saif S."/>
            <person name="Shea T."/>
            <person name="Shenoy N."/>
            <person name="Sisk P."/>
            <person name="Stolte C."/>
            <person name="Sykes S."/>
            <person name="Walk T."/>
            <person name="White J."/>
            <person name="Yandava C."/>
            <person name="Haas B."/>
            <person name="Nusbaum C."/>
            <person name="Birren B."/>
        </authorList>
    </citation>
    <scope>NUCLEOTIDE SEQUENCE [LARGE SCALE GENOMIC DNA]</scope>
    <source>
        <strain evidence="4">R3-111a-1</strain>
    </source>
</reference>
<name>J3P2F2_GAET3</name>
<feature type="region of interest" description="Disordered" evidence="1">
    <location>
        <begin position="57"/>
        <end position="114"/>
    </location>
</feature>
<reference evidence="3" key="4">
    <citation type="journal article" date="2015" name="G3 (Bethesda)">
        <title>Genome sequences of three phytopathogenic species of the Magnaporthaceae family of fungi.</title>
        <authorList>
            <person name="Okagaki L.H."/>
            <person name="Nunes C.C."/>
            <person name="Sailsbery J."/>
            <person name="Clay B."/>
            <person name="Brown D."/>
            <person name="John T."/>
            <person name="Oh Y."/>
            <person name="Young N."/>
            <person name="Fitzgerald M."/>
            <person name="Haas B.J."/>
            <person name="Zeng Q."/>
            <person name="Young S."/>
            <person name="Adiconis X."/>
            <person name="Fan L."/>
            <person name="Levin J.Z."/>
            <person name="Mitchell T.K."/>
            <person name="Okubara P.A."/>
            <person name="Farman M.L."/>
            <person name="Kohn L.M."/>
            <person name="Birren B."/>
            <person name="Ma L.-J."/>
            <person name="Dean R.A."/>
        </authorList>
    </citation>
    <scope>NUCLEOTIDE SEQUENCE</scope>
    <source>
        <strain evidence="3">R3-111a-1</strain>
    </source>
</reference>